<feature type="compositionally biased region" description="Basic and acidic residues" evidence="1">
    <location>
        <begin position="190"/>
        <end position="203"/>
    </location>
</feature>
<feature type="region of interest" description="Disordered" evidence="1">
    <location>
        <begin position="28"/>
        <end position="90"/>
    </location>
</feature>
<evidence type="ECO:0000313" key="2">
    <source>
        <dbReference type="EMBL" id="KJX92704.1"/>
    </source>
</evidence>
<dbReference type="Proteomes" id="UP000033647">
    <property type="component" value="Unassembled WGS sequence"/>
</dbReference>
<evidence type="ECO:0000313" key="3">
    <source>
        <dbReference type="Proteomes" id="UP000033647"/>
    </source>
</evidence>
<feature type="compositionally biased region" description="Basic and acidic residues" evidence="1">
    <location>
        <begin position="434"/>
        <end position="452"/>
    </location>
</feature>
<dbReference type="EMBL" id="LAFY01005786">
    <property type="protein sequence ID" value="KJX92704.1"/>
    <property type="molecule type" value="Genomic_DNA"/>
</dbReference>
<reference evidence="2 3" key="1">
    <citation type="submission" date="2015-03" db="EMBL/GenBank/DDBJ databases">
        <title>RNA-seq based gene annotation and comparative genomics of four Zymoseptoria species reveal species-specific pathogenicity related genes and transposable element activity.</title>
        <authorList>
            <person name="Grandaubert J."/>
            <person name="Bhattacharyya A."/>
            <person name="Stukenbrock E.H."/>
        </authorList>
    </citation>
    <scope>NUCLEOTIDE SEQUENCE [LARGE SCALE GENOMIC DNA]</scope>
    <source>
        <strain evidence="2 3">Zb18110</strain>
    </source>
</reference>
<accession>A0A0F4G5V8</accession>
<dbReference type="AlphaFoldDB" id="A0A0F4G5V8"/>
<feature type="compositionally biased region" description="Acidic residues" evidence="1">
    <location>
        <begin position="28"/>
        <end position="46"/>
    </location>
</feature>
<gene>
    <name evidence="2" type="ORF">TI39_contig5831g00016</name>
</gene>
<feature type="region of interest" description="Disordered" evidence="1">
    <location>
        <begin position="178"/>
        <end position="203"/>
    </location>
</feature>
<sequence>MSDEFCYSSAFKKQLLIAPHYLQECLEDDDDSDDVFNNDTDNDGNSDSDSGFKGNFAEKNTANDDVTAQGTRDTDNGSFSDDDEEDTRDTRLMEPLLVVSEAACSHDSAKTMAWARQLKSSVHWAHALVAYIPPQAKSTFSGPTLPSTTTLQSLPFLRKQAGTYMDVLSASPKTSGRPFINIGMTTGPQRRGEYDHSRPKKAEKCPNNKYYQAKHKSTPPVSSHFVSLVGIPANDTGLPLDQQNERRMLARFGEVVFTIWTGAIDNKHPLAQNLHKLATPVHRKLYRKFNPEWDGFATHSPLKETLGLLTVSGHLHTPAKAATTAPASTATSGTRFFNPPITPPVLLSTSRAASRSQELADSYALAFGGRNKIPQKYLNRALTIKERRAPFMRKERERTHRARLAKRTEIKNRLGGVKGLFERGKLSREDYEYAKAHEGHTPPREKTDERTRMRGRRTAARRNLKSGKWSREEFDRCKANDWRTGRQNRVAVNYPEFDEGKKDKMRRKQRRIRCDRALKAGTMTKEQHNVCKASDYFRTPQEGKKSGAKSA</sequence>
<evidence type="ECO:0000256" key="1">
    <source>
        <dbReference type="SAM" id="MobiDB-lite"/>
    </source>
</evidence>
<feature type="compositionally biased region" description="Polar residues" evidence="1">
    <location>
        <begin position="58"/>
        <end position="79"/>
    </location>
</feature>
<feature type="compositionally biased region" description="Basic residues" evidence="1">
    <location>
        <begin position="453"/>
        <end position="465"/>
    </location>
</feature>
<keyword evidence="3" id="KW-1185">Reference proteome</keyword>
<name>A0A0F4G5V8_9PEZI</name>
<comment type="caution">
    <text evidence="2">The sequence shown here is derived from an EMBL/GenBank/DDBJ whole genome shotgun (WGS) entry which is preliminary data.</text>
</comment>
<protein>
    <submittedName>
        <fullName evidence="2">Uncharacterized protein</fullName>
    </submittedName>
</protein>
<feature type="region of interest" description="Disordered" evidence="1">
    <location>
        <begin position="434"/>
        <end position="467"/>
    </location>
</feature>
<proteinExistence type="predicted"/>
<organism evidence="2 3">
    <name type="scientific">Zymoseptoria brevis</name>
    <dbReference type="NCBI Taxonomy" id="1047168"/>
    <lineage>
        <taxon>Eukaryota</taxon>
        <taxon>Fungi</taxon>
        <taxon>Dikarya</taxon>
        <taxon>Ascomycota</taxon>
        <taxon>Pezizomycotina</taxon>
        <taxon>Dothideomycetes</taxon>
        <taxon>Dothideomycetidae</taxon>
        <taxon>Mycosphaerellales</taxon>
        <taxon>Mycosphaerellaceae</taxon>
        <taxon>Zymoseptoria</taxon>
    </lineage>
</organism>